<proteinExistence type="predicted"/>
<keyword evidence="2" id="KW-0413">Isomerase</keyword>
<dbReference type="AlphaFoldDB" id="A0A9D1MXF2"/>
<dbReference type="PANTHER" id="PTHR12110">
    <property type="entry name" value="HYDROXYPYRUVATE ISOMERASE"/>
    <property type="match status" value="1"/>
</dbReference>
<dbReference type="EMBL" id="DVOC01000068">
    <property type="protein sequence ID" value="HIU91185.1"/>
    <property type="molecule type" value="Genomic_DNA"/>
</dbReference>
<gene>
    <name evidence="2" type="ORF">IAC72_04155</name>
</gene>
<reference evidence="2" key="2">
    <citation type="journal article" date="2021" name="PeerJ">
        <title>Extensive microbial diversity within the chicken gut microbiome revealed by metagenomics and culture.</title>
        <authorList>
            <person name="Gilroy R."/>
            <person name="Ravi A."/>
            <person name="Getino M."/>
            <person name="Pursley I."/>
            <person name="Horton D.L."/>
            <person name="Alikhan N.F."/>
            <person name="Baker D."/>
            <person name="Gharbi K."/>
            <person name="Hall N."/>
            <person name="Watson M."/>
            <person name="Adriaenssens E.M."/>
            <person name="Foster-Nyarko E."/>
            <person name="Jarju S."/>
            <person name="Secka A."/>
            <person name="Antonio M."/>
            <person name="Oren A."/>
            <person name="Chaudhuri R.R."/>
            <person name="La Ragione R."/>
            <person name="Hildebrand F."/>
            <person name="Pallen M.J."/>
        </authorList>
    </citation>
    <scope>NUCLEOTIDE SEQUENCE</scope>
    <source>
        <strain evidence="2">ChiHjej12B11-7776</strain>
    </source>
</reference>
<evidence type="ECO:0000313" key="2">
    <source>
        <dbReference type="EMBL" id="HIU91185.1"/>
    </source>
</evidence>
<dbReference type="InterPro" id="IPR013022">
    <property type="entry name" value="Xyl_isomerase-like_TIM-brl"/>
</dbReference>
<reference evidence="2" key="1">
    <citation type="submission" date="2020-10" db="EMBL/GenBank/DDBJ databases">
        <authorList>
            <person name="Gilroy R."/>
        </authorList>
    </citation>
    <scope>NUCLEOTIDE SEQUENCE</scope>
    <source>
        <strain evidence="2">ChiHjej12B11-7776</strain>
    </source>
</reference>
<dbReference type="InterPro" id="IPR036237">
    <property type="entry name" value="Xyl_isomerase-like_sf"/>
</dbReference>
<dbReference type="SUPFAM" id="SSF51658">
    <property type="entry name" value="Xylose isomerase-like"/>
    <property type="match status" value="1"/>
</dbReference>
<protein>
    <submittedName>
        <fullName evidence="2">Sugar phosphate isomerase/epimerase</fullName>
    </submittedName>
</protein>
<name>A0A9D1MXF2_9BACT</name>
<sequence length="274" mass="31332">MSLTKVTKGQNFRCGFFEVDPLTRLKQIKQAGFDETMFWWGTEFEDTDGSRFDLFDNAVKIGLSVSTCHFPSTHADWLWYEQEGKEYVKQFDQACAECGERGVKYLVIHLTRKLVTPPPNQTGADNFARMLDCANKHGVVIAVENTRFLNYNDFIVSRFKGNPALGFCFDSGHANCYTPSESPLERYSDMLVTTHIHDNLGPVGAEPDQHHVMGEGTVNFSRIFDLLKKFDAKHINLESYCNPTSRYYGKLSLQQFLQMSFDRLTEQMKKSGIE</sequence>
<accession>A0A9D1MXF2</accession>
<dbReference type="Pfam" id="PF01261">
    <property type="entry name" value="AP_endonuc_2"/>
    <property type="match status" value="1"/>
</dbReference>
<dbReference type="InterPro" id="IPR050312">
    <property type="entry name" value="IolE/XylAMocC-like"/>
</dbReference>
<organism evidence="2 3">
    <name type="scientific">Candidatus Fimimonas merdipullorum</name>
    <dbReference type="NCBI Taxonomy" id="2840822"/>
    <lineage>
        <taxon>Bacteria</taxon>
        <taxon>Pseudomonadati</taxon>
        <taxon>Myxococcota</taxon>
        <taxon>Myxococcia</taxon>
        <taxon>Myxococcales</taxon>
        <taxon>Cystobacterineae</taxon>
        <taxon>Myxococcaceae</taxon>
        <taxon>Myxococcaceae incertae sedis</taxon>
        <taxon>Candidatus Fimimonas</taxon>
    </lineage>
</organism>
<comment type="caution">
    <text evidence="2">The sequence shown here is derived from an EMBL/GenBank/DDBJ whole genome shotgun (WGS) entry which is preliminary data.</text>
</comment>
<dbReference type="Gene3D" id="3.20.20.150">
    <property type="entry name" value="Divalent-metal-dependent TIM barrel enzymes"/>
    <property type="match status" value="1"/>
</dbReference>
<evidence type="ECO:0000259" key="1">
    <source>
        <dbReference type="Pfam" id="PF01261"/>
    </source>
</evidence>
<dbReference type="GO" id="GO:0016853">
    <property type="term" value="F:isomerase activity"/>
    <property type="evidence" value="ECO:0007669"/>
    <property type="project" value="UniProtKB-KW"/>
</dbReference>
<evidence type="ECO:0000313" key="3">
    <source>
        <dbReference type="Proteomes" id="UP000886852"/>
    </source>
</evidence>
<feature type="domain" description="Xylose isomerase-like TIM barrel" evidence="1">
    <location>
        <begin position="26"/>
        <end position="240"/>
    </location>
</feature>
<dbReference type="PANTHER" id="PTHR12110:SF41">
    <property type="entry name" value="INOSOSE DEHYDRATASE"/>
    <property type="match status" value="1"/>
</dbReference>
<dbReference type="Proteomes" id="UP000886852">
    <property type="component" value="Unassembled WGS sequence"/>
</dbReference>